<protein>
    <recommendedName>
        <fullName evidence="4">Alkyl hydroperoxide reductase subunit C/ Thiol specific antioxidant domain-containing protein</fullName>
    </recommendedName>
</protein>
<feature type="chain" id="PRO_5010260292" description="Alkyl hydroperoxide reductase subunit C/ Thiol specific antioxidant domain-containing protein" evidence="1">
    <location>
        <begin position="21"/>
        <end position="183"/>
    </location>
</feature>
<dbReference type="RefSeq" id="WP_075010212.1">
    <property type="nucleotide sequence ID" value="NZ_FOAP01000023.1"/>
</dbReference>
<sequence length="183" mass="20220">MKTWLTTALAVTLVTGGARAQQPSGAVDATLRRSDGEPVRLSHWRGKPVILFYEDKDSVRLNAPLKERLFALASERGLREAAWVVAVANLEKFNFFPARQIALSYVKDEEKKTGVPILVDLEGTLGADPWKLPMKTSNVLLLDAEGTVLYRYSGRMADKDMELFLALLARLVGVNLGTEEAHP</sequence>
<dbReference type="AlphaFoldDB" id="A0A1H8B9J6"/>
<evidence type="ECO:0000313" key="3">
    <source>
        <dbReference type="Proteomes" id="UP000182719"/>
    </source>
</evidence>
<evidence type="ECO:0000256" key="1">
    <source>
        <dbReference type="SAM" id="SignalP"/>
    </source>
</evidence>
<dbReference type="SUPFAM" id="SSF52833">
    <property type="entry name" value="Thioredoxin-like"/>
    <property type="match status" value="1"/>
</dbReference>
<accession>A0A1H8B9J6</accession>
<proteinExistence type="predicted"/>
<keyword evidence="1" id="KW-0732">Signal</keyword>
<dbReference type="InterPro" id="IPR036249">
    <property type="entry name" value="Thioredoxin-like_sf"/>
</dbReference>
<gene>
    <name evidence="2" type="ORF">SAMN05444354_12356</name>
</gene>
<dbReference type="OrthoDB" id="5381758at2"/>
<keyword evidence="3" id="KW-1185">Reference proteome</keyword>
<dbReference type="Proteomes" id="UP000182719">
    <property type="component" value="Unassembled WGS sequence"/>
</dbReference>
<organism evidence="2 3">
    <name type="scientific">Stigmatella aurantiaca</name>
    <dbReference type="NCBI Taxonomy" id="41"/>
    <lineage>
        <taxon>Bacteria</taxon>
        <taxon>Pseudomonadati</taxon>
        <taxon>Myxococcota</taxon>
        <taxon>Myxococcia</taxon>
        <taxon>Myxococcales</taxon>
        <taxon>Cystobacterineae</taxon>
        <taxon>Archangiaceae</taxon>
        <taxon>Stigmatella</taxon>
    </lineage>
</organism>
<evidence type="ECO:0008006" key="4">
    <source>
        <dbReference type="Google" id="ProtNLM"/>
    </source>
</evidence>
<evidence type="ECO:0000313" key="2">
    <source>
        <dbReference type="EMBL" id="SEM79532.1"/>
    </source>
</evidence>
<dbReference type="EMBL" id="FOAP01000023">
    <property type="protein sequence ID" value="SEM79532.1"/>
    <property type="molecule type" value="Genomic_DNA"/>
</dbReference>
<dbReference type="Gene3D" id="3.40.30.10">
    <property type="entry name" value="Glutaredoxin"/>
    <property type="match status" value="1"/>
</dbReference>
<feature type="signal peptide" evidence="1">
    <location>
        <begin position="1"/>
        <end position="20"/>
    </location>
</feature>
<name>A0A1H8B9J6_STIAU</name>
<reference evidence="3" key="1">
    <citation type="submission" date="2016-10" db="EMBL/GenBank/DDBJ databases">
        <authorList>
            <person name="Varghese N."/>
            <person name="Submissions S."/>
        </authorList>
    </citation>
    <scope>NUCLEOTIDE SEQUENCE [LARGE SCALE GENOMIC DNA]</scope>
    <source>
        <strain evidence="3">DSM 17044</strain>
    </source>
</reference>